<dbReference type="InterPro" id="IPR026532">
    <property type="entry name" value="BRX1"/>
</dbReference>
<dbReference type="PANTHER" id="PTHR13634:SF0">
    <property type="entry name" value="RIBOSOME BIOGENESIS PROTEIN BRX1 HOMOLOG"/>
    <property type="match status" value="1"/>
</dbReference>
<comment type="subcellular location">
    <subcellularLocation>
        <location evidence="1">Nucleus</location>
        <location evidence="1">Nucleolus</location>
    </subcellularLocation>
</comment>
<keyword evidence="8" id="KW-1185">Reference proteome</keyword>
<dbReference type="SMART" id="SM00879">
    <property type="entry name" value="Brix"/>
    <property type="match status" value="1"/>
</dbReference>
<protein>
    <submittedName>
        <fullName evidence="7">Brix domain-containing protein</fullName>
    </submittedName>
</protein>
<reference evidence="7 8" key="1">
    <citation type="submission" date="2024-07" db="EMBL/GenBank/DDBJ databases">
        <title>Section-level genome sequencing and comparative genomics of Aspergillus sections Usti and Cavernicolus.</title>
        <authorList>
            <consortium name="Lawrence Berkeley National Laboratory"/>
            <person name="Nybo J.L."/>
            <person name="Vesth T.C."/>
            <person name="Theobald S."/>
            <person name="Frisvad J.C."/>
            <person name="Larsen T.O."/>
            <person name="Kjaerboelling I."/>
            <person name="Rothschild-Mancinelli K."/>
            <person name="Lyhne E.K."/>
            <person name="Kogle M.E."/>
            <person name="Barry K."/>
            <person name="Clum A."/>
            <person name="Na H."/>
            <person name="Ledsgaard L."/>
            <person name="Lin J."/>
            <person name="Lipzen A."/>
            <person name="Kuo A."/>
            <person name="Riley R."/>
            <person name="Mondo S."/>
            <person name="Labutti K."/>
            <person name="Haridas S."/>
            <person name="Pangalinan J."/>
            <person name="Salamov A.A."/>
            <person name="Simmons B.A."/>
            <person name="Magnuson J.K."/>
            <person name="Chen J."/>
            <person name="Drula E."/>
            <person name="Henrissat B."/>
            <person name="Wiebenga A."/>
            <person name="Lubbers R.J."/>
            <person name="Gomes A.C."/>
            <person name="Makela M.R."/>
            <person name="Stajich J."/>
            <person name="Grigoriev I.V."/>
            <person name="Mortensen U.H."/>
            <person name="De Vries R.P."/>
            <person name="Baker S.E."/>
            <person name="Andersen M.R."/>
        </authorList>
    </citation>
    <scope>NUCLEOTIDE SEQUENCE [LARGE SCALE GENOMIC DNA]</scope>
    <source>
        <strain evidence="7 8">CBS 588.65</strain>
    </source>
</reference>
<dbReference type="SUPFAM" id="SSF81383">
    <property type="entry name" value="F-box domain"/>
    <property type="match status" value="1"/>
</dbReference>
<dbReference type="CDD" id="cd09917">
    <property type="entry name" value="F-box_SF"/>
    <property type="match status" value="1"/>
</dbReference>
<dbReference type="SUPFAM" id="SSF52954">
    <property type="entry name" value="Class II aaRS ABD-related"/>
    <property type="match status" value="1"/>
</dbReference>
<keyword evidence="3" id="KW-0690">Ribosome biogenesis</keyword>
<dbReference type="EMBL" id="JBFXLT010000051">
    <property type="protein sequence ID" value="KAL2812112.1"/>
    <property type="molecule type" value="Genomic_DNA"/>
</dbReference>
<dbReference type="Proteomes" id="UP001610334">
    <property type="component" value="Unassembled WGS sequence"/>
</dbReference>
<comment type="similarity">
    <text evidence="2">Belongs to the BRX1 family.</text>
</comment>
<organism evidence="7 8">
    <name type="scientific">Aspergillus granulosus</name>
    <dbReference type="NCBI Taxonomy" id="176169"/>
    <lineage>
        <taxon>Eukaryota</taxon>
        <taxon>Fungi</taxon>
        <taxon>Dikarya</taxon>
        <taxon>Ascomycota</taxon>
        <taxon>Pezizomycotina</taxon>
        <taxon>Eurotiomycetes</taxon>
        <taxon>Eurotiomycetidae</taxon>
        <taxon>Eurotiales</taxon>
        <taxon>Aspergillaceae</taxon>
        <taxon>Aspergillus</taxon>
        <taxon>Aspergillus subgen. Nidulantes</taxon>
    </lineage>
</organism>
<dbReference type="InterPro" id="IPR036047">
    <property type="entry name" value="F-box-like_dom_sf"/>
</dbReference>
<sequence length="749" mass="86138">MASVYKAVSKKTARALTKQQEQDEEDVVMEELLADADDTSDSDEDEDEDAVETAKKQLAAGLMPKTRVLMLTSRGITSRHRHLLSDLTSLLPHTHKESKLDSRKKAAGYNLLLNSLADLHSCNVIFFLEAKKNGQDLYLWLSRPPNGPTVKFHVTNLHTMAELNTGFAGNCLKGGRGIVVFDKSFDEQGPIMAKPGNEYRGLIREMLRNVFCVPKRGVKGMKPFIDRVIGIYGVDGKIWIRVYEIRESENGGKKKGDGEEEETKPGQKSKDGPELSLVEIGPRFVLTPIVILEGSFGGPVIYENKEYVSPNQVRRDIRISKAARYAKRRDVQTERISKRSNLEMGLGERKPGALDTRTLFGLISFCMAPREGLRSKSHIYPRRRQMDPPETMSFHYLATELLLHIFQSCDKITDVLNLVSACRRFRDIFNRSNKLQIMMDVAEMEFGPVDDIIQIVTHNTSQPAHLFRTAPLTAPLIKQVVQIGRVAQKWETIYPVKKWKLDFENRRSLSDEERFRLRRAIFRLWLYHRAFHTRDYDRYSRHLRHTVAERAQLLHNWSTAELAEIEDVRLVIGDIIQNHICPSNGTIQRKFRKRYPESNHQLTFNIHVNYPMAQSGLTPYGFIDTTPHPTEQYFHTTHSTNFTNSSAKYRSRFRNDIFHEPGSEGWGDEIPHYYVVQDMMKLDPGQVLWLREHCPLKEQVETFVLSLGDWFRDNGETFGDTLEWVMNERGDDIGEFRAAISERELGIAE</sequence>
<feature type="compositionally biased region" description="Basic and acidic residues" evidence="5">
    <location>
        <begin position="250"/>
        <end position="273"/>
    </location>
</feature>
<evidence type="ECO:0000256" key="3">
    <source>
        <dbReference type="ARBA" id="ARBA00022517"/>
    </source>
</evidence>
<accession>A0ABR4HBF1</accession>
<comment type="caution">
    <text evidence="7">The sequence shown here is derived from an EMBL/GenBank/DDBJ whole genome shotgun (WGS) entry which is preliminary data.</text>
</comment>
<name>A0ABR4HBF1_9EURO</name>
<feature type="domain" description="Brix" evidence="6">
    <location>
        <begin position="66"/>
        <end position="297"/>
    </location>
</feature>
<dbReference type="Pfam" id="PF04427">
    <property type="entry name" value="Brix"/>
    <property type="match status" value="1"/>
</dbReference>
<evidence type="ECO:0000256" key="4">
    <source>
        <dbReference type="ARBA" id="ARBA00023242"/>
    </source>
</evidence>
<evidence type="ECO:0000256" key="2">
    <source>
        <dbReference type="ARBA" id="ARBA00006369"/>
    </source>
</evidence>
<evidence type="ECO:0000313" key="8">
    <source>
        <dbReference type="Proteomes" id="UP001610334"/>
    </source>
</evidence>
<feature type="region of interest" description="Disordered" evidence="5">
    <location>
        <begin position="1"/>
        <end position="26"/>
    </location>
</feature>
<proteinExistence type="inferred from homology"/>
<evidence type="ECO:0000256" key="5">
    <source>
        <dbReference type="SAM" id="MobiDB-lite"/>
    </source>
</evidence>
<keyword evidence="4" id="KW-0539">Nucleus</keyword>
<dbReference type="PANTHER" id="PTHR13634">
    <property type="entry name" value="RIBOSOME BIOGENESIS PROTEIN BRIX"/>
    <property type="match status" value="1"/>
</dbReference>
<evidence type="ECO:0000313" key="7">
    <source>
        <dbReference type="EMBL" id="KAL2812112.1"/>
    </source>
</evidence>
<evidence type="ECO:0000259" key="6">
    <source>
        <dbReference type="PROSITE" id="PS50833"/>
    </source>
</evidence>
<feature type="region of interest" description="Disordered" evidence="5">
    <location>
        <begin position="250"/>
        <end position="274"/>
    </location>
</feature>
<gene>
    <name evidence="7" type="ORF">BJX63DRAFT_422010</name>
</gene>
<dbReference type="InterPro" id="IPR007109">
    <property type="entry name" value="Brix"/>
</dbReference>
<dbReference type="PROSITE" id="PS50833">
    <property type="entry name" value="BRIX"/>
    <property type="match status" value="1"/>
</dbReference>
<evidence type="ECO:0000256" key="1">
    <source>
        <dbReference type="ARBA" id="ARBA00004604"/>
    </source>
</evidence>